<evidence type="ECO:0000313" key="2">
    <source>
        <dbReference type="Proteomes" id="UP001497522"/>
    </source>
</evidence>
<sequence length="139" mass="15311">MHRLSLGVQKSLENIALSQFSTGCRNTEEALGLADQICLLRQTEYGKGRHQRGNQEPGCAFACERRDCASEETNKQIGDLRGGRSGVATRLCILSEECLRYCLTICISLMSPPVSVYDSSTNSSLEVLSCNNFKMDLLV</sequence>
<reference evidence="1" key="1">
    <citation type="submission" date="2024-03" db="EMBL/GenBank/DDBJ databases">
        <authorList>
            <consortium name="ELIXIR-Norway"/>
            <consortium name="Elixir Norway"/>
        </authorList>
    </citation>
    <scope>NUCLEOTIDE SEQUENCE</scope>
</reference>
<protein>
    <submittedName>
        <fullName evidence="1">Uncharacterized protein</fullName>
    </submittedName>
</protein>
<organism evidence="1 2">
    <name type="scientific">Sphagnum jensenii</name>
    <dbReference type="NCBI Taxonomy" id="128206"/>
    <lineage>
        <taxon>Eukaryota</taxon>
        <taxon>Viridiplantae</taxon>
        <taxon>Streptophyta</taxon>
        <taxon>Embryophyta</taxon>
        <taxon>Bryophyta</taxon>
        <taxon>Sphagnophytina</taxon>
        <taxon>Sphagnopsida</taxon>
        <taxon>Sphagnales</taxon>
        <taxon>Sphagnaceae</taxon>
        <taxon>Sphagnum</taxon>
    </lineage>
</organism>
<dbReference type="Proteomes" id="UP001497522">
    <property type="component" value="Chromosome 3"/>
</dbReference>
<dbReference type="EMBL" id="OZ023704">
    <property type="protein sequence ID" value="CAK9873162.1"/>
    <property type="molecule type" value="Genomic_DNA"/>
</dbReference>
<proteinExistence type="predicted"/>
<keyword evidence="2" id="KW-1185">Reference proteome</keyword>
<accession>A0ABP1BD16</accession>
<name>A0ABP1BD16_9BRYO</name>
<dbReference type="PROSITE" id="PS51257">
    <property type="entry name" value="PROKAR_LIPOPROTEIN"/>
    <property type="match status" value="1"/>
</dbReference>
<gene>
    <name evidence="1" type="ORF">CSSPJE1EN2_LOCUS15732</name>
</gene>
<evidence type="ECO:0000313" key="1">
    <source>
        <dbReference type="EMBL" id="CAK9873162.1"/>
    </source>
</evidence>